<dbReference type="GeneID" id="37030157"/>
<keyword evidence="2" id="KW-1133">Transmembrane helix</keyword>
<dbReference type="AlphaFoldDB" id="A0A316UPV7"/>
<protein>
    <submittedName>
        <fullName evidence="3">Uncharacterized protein</fullName>
    </submittedName>
</protein>
<accession>A0A316UPV7</accession>
<feature type="region of interest" description="Disordered" evidence="1">
    <location>
        <begin position="110"/>
        <end position="139"/>
    </location>
</feature>
<sequence>MAPALEPRKIDDDTRFILYMTMPYAAMYTLWVVGFPLIAWIEHLNRRTQNDYADPCCFPSWMETVVWSVVSPWVALFKIEEATAPLATGEVEMVNNARHSGDTESLATHTYAAVSTSQAETPENGSYGPQMAAPPPYAN</sequence>
<reference evidence="3 4" key="1">
    <citation type="journal article" date="2018" name="Mol. Biol. Evol.">
        <title>Broad Genomic Sampling Reveals a Smut Pathogenic Ancestry of the Fungal Clade Ustilaginomycotina.</title>
        <authorList>
            <person name="Kijpornyongpan T."/>
            <person name="Mondo S.J."/>
            <person name="Barry K."/>
            <person name="Sandor L."/>
            <person name="Lee J."/>
            <person name="Lipzen A."/>
            <person name="Pangilinan J."/>
            <person name="LaButti K."/>
            <person name="Hainaut M."/>
            <person name="Henrissat B."/>
            <person name="Grigoriev I.V."/>
            <person name="Spatafora J.W."/>
            <person name="Aime M.C."/>
        </authorList>
    </citation>
    <scope>NUCLEOTIDE SEQUENCE [LARGE SCALE GENOMIC DNA]</scope>
    <source>
        <strain evidence="3 4">MCA 5214</strain>
    </source>
</reference>
<keyword evidence="2" id="KW-0472">Membrane</keyword>
<evidence type="ECO:0000313" key="4">
    <source>
        <dbReference type="Proteomes" id="UP000245884"/>
    </source>
</evidence>
<evidence type="ECO:0000256" key="2">
    <source>
        <dbReference type="SAM" id="Phobius"/>
    </source>
</evidence>
<evidence type="ECO:0000256" key="1">
    <source>
        <dbReference type="SAM" id="MobiDB-lite"/>
    </source>
</evidence>
<dbReference type="Proteomes" id="UP000245884">
    <property type="component" value="Unassembled WGS sequence"/>
</dbReference>
<gene>
    <name evidence="3" type="ORF">BDZ90DRAFT_261070</name>
</gene>
<dbReference type="EMBL" id="KZ819670">
    <property type="protein sequence ID" value="PWN26818.1"/>
    <property type="molecule type" value="Genomic_DNA"/>
</dbReference>
<organism evidence="3 4">
    <name type="scientific">Jaminaea rosea</name>
    <dbReference type="NCBI Taxonomy" id="1569628"/>
    <lineage>
        <taxon>Eukaryota</taxon>
        <taxon>Fungi</taxon>
        <taxon>Dikarya</taxon>
        <taxon>Basidiomycota</taxon>
        <taxon>Ustilaginomycotina</taxon>
        <taxon>Exobasidiomycetes</taxon>
        <taxon>Microstromatales</taxon>
        <taxon>Microstromatales incertae sedis</taxon>
        <taxon>Jaminaea</taxon>
    </lineage>
</organism>
<dbReference type="RefSeq" id="XP_025361430.1">
    <property type="nucleotide sequence ID" value="XM_025508334.1"/>
</dbReference>
<feature type="transmembrane region" description="Helical" evidence="2">
    <location>
        <begin position="16"/>
        <end position="41"/>
    </location>
</feature>
<name>A0A316UPV7_9BASI</name>
<proteinExistence type="predicted"/>
<evidence type="ECO:0000313" key="3">
    <source>
        <dbReference type="EMBL" id="PWN26818.1"/>
    </source>
</evidence>
<keyword evidence="4" id="KW-1185">Reference proteome</keyword>
<keyword evidence="2" id="KW-0812">Transmembrane</keyword>
<feature type="compositionally biased region" description="Polar residues" evidence="1">
    <location>
        <begin position="110"/>
        <end position="124"/>
    </location>
</feature>